<dbReference type="GO" id="GO:0006688">
    <property type="term" value="P:glycosphingolipid biosynthetic process"/>
    <property type="evidence" value="ECO:0007669"/>
    <property type="project" value="TreeGrafter"/>
</dbReference>
<evidence type="ECO:0000259" key="7">
    <source>
        <dbReference type="Pfam" id="PF04572"/>
    </source>
</evidence>
<evidence type="ECO:0000256" key="4">
    <source>
        <dbReference type="ARBA" id="ARBA00022679"/>
    </source>
</evidence>
<reference evidence="8" key="1">
    <citation type="submission" date="2020-05" db="EMBL/GenBank/DDBJ databases">
        <title>Phylogenomic resolution of chytrid fungi.</title>
        <authorList>
            <person name="Stajich J.E."/>
            <person name="Amses K."/>
            <person name="Simmons R."/>
            <person name="Seto K."/>
            <person name="Myers J."/>
            <person name="Bonds A."/>
            <person name="Quandt C.A."/>
            <person name="Barry K."/>
            <person name="Liu P."/>
            <person name="Grigoriev I."/>
            <person name="Longcore J.E."/>
            <person name="James T.Y."/>
        </authorList>
    </citation>
    <scope>NUCLEOTIDE SEQUENCE</scope>
    <source>
        <strain evidence="8">JEL0476</strain>
    </source>
</reference>
<proteinExistence type="inferred from homology"/>
<accession>A0AAD5Y3P4</accession>
<protein>
    <recommendedName>
        <fullName evidence="7">Alpha 1,4-glycosyltransferase domain-containing protein</fullName>
    </recommendedName>
</protein>
<comment type="caution">
    <text evidence="8">The sequence shown here is derived from an EMBL/GenBank/DDBJ whole genome shotgun (WGS) entry which is preliminary data.</text>
</comment>
<dbReference type="Pfam" id="PF04572">
    <property type="entry name" value="Gb3_synth"/>
    <property type="match status" value="2"/>
</dbReference>
<dbReference type="InterPro" id="IPR007577">
    <property type="entry name" value="GlycoTrfase_DXD_sugar-bd_CS"/>
</dbReference>
<dbReference type="Proteomes" id="UP001211065">
    <property type="component" value="Unassembled WGS sequence"/>
</dbReference>
<feature type="domain" description="Alpha 1,4-glycosyltransferase" evidence="7">
    <location>
        <begin position="306"/>
        <end position="354"/>
    </location>
</feature>
<dbReference type="GO" id="GO:0000139">
    <property type="term" value="C:Golgi membrane"/>
    <property type="evidence" value="ECO:0007669"/>
    <property type="project" value="UniProtKB-SubCell"/>
</dbReference>
<dbReference type="PANTHER" id="PTHR12042:SF21">
    <property type="entry name" value="ALPHA1,4-GALACTOSYLTRANSFERASE 1-RELATED"/>
    <property type="match status" value="1"/>
</dbReference>
<dbReference type="InterPro" id="IPR029044">
    <property type="entry name" value="Nucleotide-diphossugar_trans"/>
</dbReference>
<name>A0AAD5Y3P4_9FUNG</name>
<keyword evidence="3" id="KW-0328">Glycosyltransferase</keyword>
<evidence type="ECO:0000256" key="3">
    <source>
        <dbReference type="ARBA" id="ARBA00022676"/>
    </source>
</evidence>
<evidence type="ECO:0000256" key="1">
    <source>
        <dbReference type="ARBA" id="ARBA00004323"/>
    </source>
</evidence>
<evidence type="ECO:0000313" key="9">
    <source>
        <dbReference type="Proteomes" id="UP001211065"/>
    </source>
</evidence>
<gene>
    <name evidence="8" type="ORF">HK099_003345</name>
</gene>
<dbReference type="SUPFAM" id="SSF53448">
    <property type="entry name" value="Nucleotide-diphospho-sugar transferases"/>
    <property type="match status" value="1"/>
</dbReference>
<sequence>MQLKKKYKFFGKVFFLGILFSLIAVYCVAPHNKRVLKSKRKNSFDIKWLRSQFTLLNNFGVDSNEFEKIKTVDIKISESIENDNKEIKKLAAEDLKEKLKETVTCELEARKKPFVIYNGDGESFDFHKNSIKLFIKANLSVSPITEQLLISSVTQPIVVPKIIHFLNYNPTFETLPYLCSLESAAFHNRDHKINIYVMNVKDFNLRTEAWLNNIEFKNRLNVLELNFKEVFLGTPFESWYNMKEHLKSHWQYQNLGNAFRLALIWKKGGIYLDMDIISINSFKDLMEKRLVAREDSVRVNNAVLSFPPNDPFIWSSMEVFVNNFNGYAWANNGPLCLTRAIMRDCYWETLKTGKIDEFEKYTSDYDPQNEQISKNLLKFENFEKRNYCKSIDIANRSRFYPVHYSQSNFFTAPWTENCNLLKQIYKKSVGIHWWNRMFKFKKSKTELSPNSTLAKIFNDQCPVYMKQFGVKKIG</sequence>
<dbReference type="AlphaFoldDB" id="A0AAD5Y3P4"/>
<dbReference type="Gene3D" id="3.90.550.20">
    <property type="match status" value="1"/>
</dbReference>
<comment type="subcellular location">
    <subcellularLocation>
        <location evidence="1">Golgi apparatus membrane</location>
        <topology evidence="1">Single-pass type II membrane protein</topology>
    </subcellularLocation>
</comment>
<evidence type="ECO:0000256" key="6">
    <source>
        <dbReference type="ARBA" id="ARBA00023136"/>
    </source>
</evidence>
<keyword evidence="9" id="KW-1185">Reference proteome</keyword>
<evidence type="ECO:0000256" key="2">
    <source>
        <dbReference type="ARBA" id="ARBA00009003"/>
    </source>
</evidence>
<keyword evidence="4" id="KW-0808">Transferase</keyword>
<dbReference type="Pfam" id="PF04488">
    <property type="entry name" value="Gly_transf_sug"/>
    <property type="match status" value="1"/>
</dbReference>
<dbReference type="PANTHER" id="PTHR12042">
    <property type="entry name" value="LACTOSYLCERAMIDE 4-ALPHA-GALACTOSYLTRANSFERASE ALPHA- 1,4-GALACTOSYLTRANSFERASE"/>
    <property type="match status" value="1"/>
</dbReference>
<dbReference type="InterPro" id="IPR051981">
    <property type="entry name" value="Glycosyltransf_32"/>
</dbReference>
<keyword evidence="5" id="KW-0333">Golgi apparatus</keyword>
<evidence type="ECO:0000256" key="5">
    <source>
        <dbReference type="ARBA" id="ARBA00023034"/>
    </source>
</evidence>
<feature type="domain" description="Alpha 1,4-glycosyltransferase" evidence="7">
    <location>
        <begin position="380"/>
        <end position="466"/>
    </location>
</feature>
<evidence type="ECO:0000313" key="8">
    <source>
        <dbReference type="EMBL" id="KAJ3227126.1"/>
    </source>
</evidence>
<dbReference type="GO" id="GO:0016758">
    <property type="term" value="F:hexosyltransferase activity"/>
    <property type="evidence" value="ECO:0007669"/>
    <property type="project" value="TreeGrafter"/>
</dbReference>
<keyword evidence="6" id="KW-0472">Membrane</keyword>
<organism evidence="8 9">
    <name type="scientific">Clydaea vesicula</name>
    <dbReference type="NCBI Taxonomy" id="447962"/>
    <lineage>
        <taxon>Eukaryota</taxon>
        <taxon>Fungi</taxon>
        <taxon>Fungi incertae sedis</taxon>
        <taxon>Chytridiomycota</taxon>
        <taxon>Chytridiomycota incertae sedis</taxon>
        <taxon>Chytridiomycetes</taxon>
        <taxon>Lobulomycetales</taxon>
        <taxon>Lobulomycetaceae</taxon>
        <taxon>Clydaea</taxon>
    </lineage>
</organism>
<comment type="similarity">
    <text evidence="2">Belongs to the glycosyltransferase 32 family.</text>
</comment>
<dbReference type="InterPro" id="IPR007652">
    <property type="entry name" value="A1-4-GlycosylTfrase_dom"/>
</dbReference>
<dbReference type="EMBL" id="JADGJW010000022">
    <property type="protein sequence ID" value="KAJ3227126.1"/>
    <property type="molecule type" value="Genomic_DNA"/>
</dbReference>